<dbReference type="GO" id="GO:0005886">
    <property type="term" value="C:plasma membrane"/>
    <property type="evidence" value="ECO:0007669"/>
    <property type="project" value="UniProtKB-SubCell"/>
</dbReference>
<dbReference type="PANTHER" id="PTHR21716:SF67">
    <property type="entry name" value="TRANSPORT PROTEIN YDIK-RELATED"/>
    <property type="match status" value="1"/>
</dbReference>
<dbReference type="EMBL" id="JAAHBT010000038">
    <property type="protein sequence ID" value="NES09137.1"/>
    <property type="molecule type" value="Genomic_DNA"/>
</dbReference>
<keyword evidence="10" id="KW-1185">Reference proteome</keyword>
<evidence type="ECO:0000256" key="3">
    <source>
        <dbReference type="ARBA" id="ARBA00022448"/>
    </source>
</evidence>
<feature type="transmembrane region" description="Helical" evidence="8">
    <location>
        <begin position="306"/>
        <end position="324"/>
    </location>
</feature>
<dbReference type="Proteomes" id="UP000471751">
    <property type="component" value="Unassembled WGS sequence"/>
</dbReference>
<evidence type="ECO:0000256" key="8">
    <source>
        <dbReference type="SAM" id="Phobius"/>
    </source>
</evidence>
<dbReference type="RefSeq" id="WP_163933036.1">
    <property type="nucleotide sequence ID" value="NZ_BMQU01000002.1"/>
</dbReference>
<feature type="transmembrane region" description="Helical" evidence="8">
    <location>
        <begin position="69"/>
        <end position="89"/>
    </location>
</feature>
<sequence>MPANRLPGISSARELLDVLIRAGMIVVLVMWCFQIFQPFLNLVLWAVILAITLYPLNQKLAGLFGSRPGWASVLLVLLGLACLIGPLSLLGSSVANSVQTGMQTLHNQAIEIPPPPETVRDWPLIGQTLFDVWSRASNDLAWAYSQLAPHIKGVSKTLLVQLAGIGTGVLVFVAALIIAGLMMAKGESLKHSAIAIASRISGPERGAELAALCTSTIRAVAQGVVGIAFIQMLLVGIGLVAMGVPAAGLLSLVVLLLGITQLPTVLILLPIVIYVFAHDGVSVATIVFTAWTLFAGLSDNILKPLLLGRGVAVPMPVVLIGALGGMLSNGIIGLFIGPVILAVGYQLFMNWVYQTLPEDGLAASDAQKKPPAD</sequence>
<evidence type="ECO:0000256" key="1">
    <source>
        <dbReference type="ARBA" id="ARBA00004651"/>
    </source>
</evidence>
<dbReference type="InterPro" id="IPR002549">
    <property type="entry name" value="AI-2E-like"/>
</dbReference>
<feature type="transmembrane region" description="Helical" evidence="8">
    <location>
        <begin position="158"/>
        <end position="182"/>
    </location>
</feature>
<comment type="subcellular location">
    <subcellularLocation>
        <location evidence="1">Cell membrane</location>
        <topology evidence="1">Multi-pass membrane protein</topology>
    </subcellularLocation>
</comment>
<gene>
    <name evidence="9" type="ORF">G3O07_04390</name>
</gene>
<evidence type="ECO:0000256" key="5">
    <source>
        <dbReference type="ARBA" id="ARBA00022692"/>
    </source>
</evidence>
<keyword evidence="4" id="KW-1003">Cell membrane</keyword>
<evidence type="ECO:0000256" key="4">
    <source>
        <dbReference type="ARBA" id="ARBA00022475"/>
    </source>
</evidence>
<proteinExistence type="inferred from homology"/>
<reference evidence="9 10" key="1">
    <citation type="submission" date="2020-02" db="EMBL/GenBank/DDBJ databases">
        <title>Broccoli isolated Pseudomonas sp.</title>
        <authorList>
            <person name="Fujikawa T."/>
            <person name="Sawada H."/>
        </authorList>
    </citation>
    <scope>NUCLEOTIDE SEQUENCE [LARGE SCALE GENOMIC DNA]</scope>
    <source>
        <strain evidence="9 10">JCM 32154</strain>
    </source>
</reference>
<evidence type="ECO:0000256" key="6">
    <source>
        <dbReference type="ARBA" id="ARBA00022989"/>
    </source>
</evidence>
<dbReference type="PANTHER" id="PTHR21716">
    <property type="entry name" value="TRANSMEMBRANE PROTEIN"/>
    <property type="match status" value="1"/>
</dbReference>
<protein>
    <submittedName>
        <fullName evidence="9">AI-2E family transporter</fullName>
    </submittedName>
</protein>
<keyword evidence="5 8" id="KW-0812">Transmembrane</keyword>
<comment type="similarity">
    <text evidence="2">Belongs to the autoinducer-2 exporter (AI-2E) (TC 2.A.86) family.</text>
</comment>
<keyword evidence="3" id="KW-0813">Transport</keyword>
<name>A0A6I5RMD9_9PSED</name>
<keyword evidence="6 8" id="KW-1133">Transmembrane helix</keyword>
<evidence type="ECO:0000313" key="10">
    <source>
        <dbReference type="Proteomes" id="UP000471751"/>
    </source>
</evidence>
<evidence type="ECO:0000313" key="9">
    <source>
        <dbReference type="EMBL" id="NES09137.1"/>
    </source>
</evidence>
<comment type="caution">
    <text evidence="9">The sequence shown here is derived from an EMBL/GenBank/DDBJ whole genome shotgun (WGS) entry which is preliminary data.</text>
</comment>
<organism evidence="9 10">
    <name type="scientific">Pseudomonas laurentiana</name>
    <dbReference type="NCBI Taxonomy" id="2364649"/>
    <lineage>
        <taxon>Bacteria</taxon>
        <taxon>Pseudomonadati</taxon>
        <taxon>Pseudomonadota</taxon>
        <taxon>Gammaproteobacteria</taxon>
        <taxon>Pseudomonadales</taxon>
        <taxon>Pseudomonadaceae</taxon>
        <taxon>Pseudomonas</taxon>
    </lineage>
</organism>
<feature type="transmembrane region" description="Helical" evidence="8">
    <location>
        <begin position="18"/>
        <end position="36"/>
    </location>
</feature>
<feature type="transmembrane region" description="Helical" evidence="8">
    <location>
        <begin position="265"/>
        <end position="294"/>
    </location>
</feature>
<evidence type="ECO:0000256" key="7">
    <source>
        <dbReference type="ARBA" id="ARBA00023136"/>
    </source>
</evidence>
<accession>A0A6I5RMD9</accession>
<feature type="transmembrane region" description="Helical" evidence="8">
    <location>
        <begin position="42"/>
        <end position="57"/>
    </location>
</feature>
<keyword evidence="7 8" id="KW-0472">Membrane</keyword>
<dbReference type="AlphaFoldDB" id="A0A6I5RMD9"/>
<evidence type="ECO:0000256" key="2">
    <source>
        <dbReference type="ARBA" id="ARBA00009773"/>
    </source>
</evidence>
<feature type="transmembrane region" description="Helical" evidence="8">
    <location>
        <begin position="330"/>
        <end position="348"/>
    </location>
</feature>
<dbReference type="Pfam" id="PF01594">
    <property type="entry name" value="AI-2E_transport"/>
    <property type="match status" value="1"/>
</dbReference>